<dbReference type="Pfam" id="PF01844">
    <property type="entry name" value="HNH"/>
    <property type="match status" value="1"/>
</dbReference>
<evidence type="ECO:0000256" key="4">
    <source>
        <dbReference type="ARBA" id="ARBA00040194"/>
    </source>
</evidence>
<keyword evidence="2" id="KW-0378">Hydrolase</keyword>
<evidence type="ECO:0000313" key="6">
    <source>
        <dbReference type="EMBL" id="HEN42058.1"/>
    </source>
</evidence>
<evidence type="ECO:0000256" key="3">
    <source>
        <dbReference type="ARBA" id="ARBA00038412"/>
    </source>
</evidence>
<dbReference type="AlphaFoldDB" id="A0A831XLJ6"/>
<comment type="caution">
    <text evidence="6">The sequence shown here is derived from an EMBL/GenBank/DDBJ whole genome shotgun (WGS) entry which is preliminary data.</text>
</comment>
<accession>A0A831XLJ6</accession>
<evidence type="ECO:0000256" key="2">
    <source>
        <dbReference type="ARBA" id="ARBA00022801"/>
    </source>
</evidence>
<dbReference type="EMBL" id="DSOV01000026">
    <property type="protein sequence ID" value="HEN42058.1"/>
    <property type="molecule type" value="Genomic_DNA"/>
</dbReference>
<sequence>MGQTFRPRRPGNPAPKTQAELDEMVRRMRGEQSAPDSYREQSLKIHGWICAKCGREFELATLHLLTVHHRDGNHHNNPPDGSNWENLCVWCHDDEHSRGVLGDYLSGGGQWKK</sequence>
<dbReference type="PANTHER" id="PTHR41286:SF1">
    <property type="entry name" value="HNH NUCLEASE YAJD-RELATED"/>
    <property type="match status" value="1"/>
</dbReference>
<proteinExistence type="inferred from homology"/>
<dbReference type="InterPro" id="IPR002711">
    <property type="entry name" value="HNH"/>
</dbReference>
<dbReference type="GO" id="GO:0003676">
    <property type="term" value="F:nucleic acid binding"/>
    <property type="evidence" value="ECO:0007669"/>
    <property type="project" value="InterPro"/>
</dbReference>
<comment type="similarity">
    <text evidence="3">Belongs to the HNH nuclease family.</text>
</comment>
<feature type="domain" description="HNH" evidence="5">
    <location>
        <begin position="50"/>
        <end position="98"/>
    </location>
</feature>
<dbReference type="InterPro" id="IPR003615">
    <property type="entry name" value="HNH_nuc"/>
</dbReference>
<dbReference type="GO" id="GO:0008270">
    <property type="term" value="F:zinc ion binding"/>
    <property type="evidence" value="ECO:0007669"/>
    <property type="project" value="InterPro"/>
</dbReference>
<evidence type="ECO:0000259" key="5">
    <source>
        <dbReference type="Pfam" id="PF01844"/>
    </source>
</evidence>
<evidence type="ECO:0000256" key="1">
    <source>
        <dbReference type="ARBA" id="ARBA00022722"/>
    </source>
</evidence>
<dbReference type="GO" id="GO:0004519">
    <property type="term" value="F:endonuclease activity"/>
    <property type="evidence" value="ECO:0007669"/>
    <property type="project" value="InterPro"/>
</dbReference>
<protein>
    <recommendedName>
        <fullName evidence="4">Putative HNH nuclease YajD</fullName>
    </recommendedName>
</protein>
<dbReference type="PANTHER" id="PTHR41286">
    <property type="entry name" value="HNH NUCLEASE YAJD-RELATED"/>
    <property type="match status" value="1"/>
</dbReference>
<dbReference type="CDD" id="cd00085">
    <property type="entry name" value="HNHc"/>
    <property type="match status" value="1"/>
</dbReference>
<dbReference type="GO" id="GO:0016787">
    <property type="term" value="F:hydrolase activity"/>
    <property type="evidence" value="ECO:0007669"/>
    <property type="project" value="UniProtKB-KW"/>
</dbReference>
<dbReference type="GO" id="GO:0005829">
    <property type="term" value="C:cytosol"/>
    <property type="evidence" value="ECO:0007669"/>
    <property type="project" value="TreeGrafter"/>
</dbReference>
<gene>
    <name evidence="6" type="ORF">ENQ87_06720</name>
</gene>
<reference evidence="6" key="1">
    <citation type="journal article" date="2020" name="mSystems">
        <title>Genome- and Community-Level Interaction Insights into Carbon Utilization and Element Cycling Functions of Hydrothermarchaeota in Hydrothermal Sediment.</title>
        <authorList>
            <person name="Zhou Z."/>
            <person name="Liu Y."/>
            <person name="Xu W."/>
            <person name="Pan J."/>
            <person name="Luo Z.H."/>
            <person name="Li M."/>
        </authorList>
    </citation>
    <scope>NUCLEOTIDE SEQUENCE [LARGE SCALE GENOMIC DNA]</scope>
    <source>
        <strain evidence="6">SpSt-349</strain>
    </source>
</reference>
<organism evidence="6">
    <name type="scientific">Geobacter metallireducens</name>
    <dbReference type="NCBI Taxonomy" id="28232"/>
    <lineage>
        <taxon>Bacteria</taxon>
        <taxon>Pseudomonadati</taxon>
        <taxon>Thermodesulfobacteriota</taxon>
        <taxon>Desulfuromonadia</taxon>
        <taxon>Geobacterales</taxon>
        <taxon>Geobacteraceae</taxon>
        <taxon>Geobacter</taxon>
    </lineage>
</organism>
<name>A0A831XLJ6_GEOME</name>
<keyword evidence="1" id="KW-0540">Nuclease</keyword>
<dbReference type="NCBIfam" id="NF008448">
    <property type="entry name" value="PRK11295.1"/>
    <property type="match status" value="1"/>
</dbReference>